<keyword evidence="4" id="KW-0812">Transmembrane</keyword>
<sequence length="107" mass="12542">MYPNHPFFEEILNTSIMSKSAKKGEETVGCVNCWSQVNTLYIQYSTGNIRSMKCDNRKAVADTYIECEFMIILIDMILHKPTAYRHLLYNMLSFKLEDIKVQNFVNF</sequence>
<accession>A0AB40BY33</accession>
<keyword evidence="6" id="KW-1133">Transmembrane helix</keyword>
<dbReference type="GO" id="GO:0005789">
    <property type="term" value="C:endoplasmic reticulum membrane"/>
    <property type="evidence" value="ECO:0007669"/>
    <property type="project" value="UniProtKB-SubCell"/>
</dbReference>
<keyword evidence="8 10" id="KW-0443">Lipid metabolism</keyword>
<dbReference type="GO" id="GO:0005794">
    <property type="term" value="C:Golgi apparatus"/>
    <property type="evidence" value="ECO:0007669"/>
    <property type="project" value="TreeGrafter"/>
</dbReference>
<dbReference type="PANTHER" id="PTHR14467:SF0">
    <property type="entry name" value="PROTEIN ARV1"/>
    <property type="match status" value="1"/>
</dbReference>
<proteinExistence type="inferred from homology"/>
<dbReference type="GO" id="GO:0032541">
    <property type="term" value="C:cortical endoplasmic reticulum"/>
    <property type="evidence" value="ECO:0007669"/>
    <property type="project" value="TreeGrafter"/>
</dbReference>
<comment type="function">
    <text evidence="10">Mediator of sterol homeostasis involved in sterol uptake, trafficking and distribution into membranes.</text>
</comment>
<evidence type="ECO:0000313" key="12">
    <source>
        <dbReference type="RefSeq" id="XP_039131324.1"/>
    </source>
</evidence>
<organism evidence="11 12">
    <name type="scientific">Dioscorea cayennensis subsp. rotundata</name>
    <name type="common">White Guinea yam</name>
    <name type="synonym">Dioscorea rotundata</name>
    <dbReference type="NCBI Taxonomy" id="55577"/>
    <lineage>
        <taxon>Eukaryota</taxon>
        <taxon>Viridiplantae</taxon>
        <taxon>Streptophyta</taxon>
        <taxon>Embryophyta</taxon>
        <taxon>Tracheophyta</taxon>
        <taxon>Spermatophyta</taxon>
        <taxon>Magnoliopsida</taxon>
        <taxon>Liliopsida</taxon>
        <taxon>Dioscoreales</taxon>
        <taxon>Dioscoreaceae</taxon>
        <taxon>Dioscorea</taxon>
    </lineage>
</organism>
<evidence type="ECO:0000256" key="2">
    <source>
        <dbReference type="ARBA" id="ARBA00009187"/>
    </source>
</evidence>
<dbReference type="Proteomes" id="UP001515500">
    <property type="component" value="Chromosome 8"/>
</dbReference>
<evidence type="ECO:0000256" key="5">
    <source>
        <dbReference type="ARBA" id="ARBA00022824"/>
    </source>
</evidence>
<evidence type="ECO:0000256" key="7">
    <source>
        <dbReference type="ARBA" id="ARBA00023055"/>
    </source>
</evidence>
<protein>
    <recommendedName>
        <fullName evidence="10">Protein ARV</fullName>
    </recommendedName>
</protein>
<comment type="similarity">
    <text evidence="2 10">Belongs to the ARV1 family.</text>
</comment>
<evidence type="ECO:0000256" key="3">
    <source>
        <dbReference type="ARBA" id="ARBA00022448"/>
    </source>
</evidence>
<dbReference type="GeneID" id="120267710"/>
<dbReference type="InterPro" id="IPR007290">
    <property type="entry name" value="Arv1"/>
</dbReference>
<name>A0AB40BY33_DIOCR</name>
<reference evidence="12" key="1">
    <citation type="submission" date="2025-08" db="UniProtKB">
        <authorList>
            <consortium name="RefSeq"/>
        </authorList>
    </citation>
    <scope>IDENTIFICATION</scope>
</reference>
<evidence type="ECO:0000256" key="10">
    <source>
        <dbReference type="RuleBase" id="RU368065"/>
    </source>
</evidence>
<evidence type="ECO:0000313" key="11">
    <source>
        <dbReference type="Proteomes" id="UP001515500"/>
    </source>
</evidence>
<keyword evidence="10" id="KW-0746">Sphingolipid metabolism</keyword>
<dbReference type="Pfam" id="PF04161">
    <property type="entry name" value="Arv1"/>
    <property type="match status" value="1"/>
</dbReference>
<dbReference type="GO" id="GO:0097036">
    <property type="term" value="P:regulation of plasma membrane sterol distribution"/>
    <property type="evidence" value="ECO:0007669"/>
    <property type="project" value="UniProtKB-UniRule"/>
</dbReference>
<keyword evidence="11" id="KW-1185">Reference proteome</keyword>
<keyword evidence="7 10" id="KW-0445">Lipid transport</keyword>
<dbReference type="GO" id="GO:0032366">
    <property type="term" value="P:intracellular sterol transport"/>
    <property type="evidence" value="ECO:0007669"/>
    <property type="project" value="UniProtKB-UniRule"/>
</dbReference>
<evidence type="ECO:0000256" key="6">
    <source>
        <dbReference type="ARBA" id="ARBA00022989"/>
    </source>
</evidence>
<gene>
    <name evidence="12" type="primary">LOC120267710</name>
</gene>
<comment type="function">
    <text evidence="10">Regulates also the sphingolipid metabolism.</text>
</comment>
<evidence type="ECO:0000256" key="4">
    <source>
        <dbReference type="ARBA" id="ARBA00022692"/>
    </source>
</evidence>
<dbReference type="RefSeq" id="XP_039131324.1">
    <property type="nucleotide sequence ID" value="XM_039275390.1"/>
</dbReference>
<evidence type="ECO:0000256" key="8">
    <source>
        <dbReference type="ARBA" id="ARBA00023098"/>
    </source>
</evidence>
<keyword evidence="3 10" id="KW-0813">Transport</keyword>
<dbReference type="GO" id="GO:0016125">
    <property type="term" value="P:sterol metabolic process"/>
    <property type="evidence" value="ECO:0007669"/>
    <property type="project" value="UniProtKB-UniRule"/>
</dbReference>
<keyword evidence="5 10" id="KW-0256">Endoplasmic reticulum</keyword>
<dbReference type="AlphaFoldDB" id="A0AB40BY33"/>
<dbReference type="GO" id="GO:0006665">
    <property type="term" value="P:sphingolipid metabolic process"/>
    <property type="evidence" value="ECO:0007669"/>
    <property type="project" value="UniProtKB-UniRule"/>
</dbReference>
<comment type="subcellular location">
    <subcellularLocation>
        <location evidence="1 10">Endoplasmic reticulum membrane</location>
        <topology evidence="1 10">Multi-pass membrane protein</topology>
    </subcellularLocation>
</comment>
<evidence type="ECO:0000256" key="1">
    <source>
        <dbReference type="ARBA" id="ARBA00004477"/>
    </source>
</evidence>
<dbReference type="PANTHER" id="PTHR14467">
    <property type="entry name" value="ARV1"/>
    <property type="match status" value="1"/>
</dbReference>
<keyword evidence="9" id="KW-0472">Membrane</keyword>
<evidence type="ECO:0000256" key="9">
    <source>
        <dbReference type="ARBA" id="ARBA00023136"/>
    </source>
</evidence>